<evidence type="ECO:0000256" key="7">
    <source>
        <dbReference type="ARBA" id="ARBA00022723"/>
    </source>
</evidence>
<dbReference type="Gene3D" id="3.30.70.141">
    <property type="entry name" value="Nucleoside diphosphate kinase-like domain"/>
    <property type="match status" value="1"/>
</dbReference>
<dbReference type="GO" id="GO:0006241">
    <property type="term" value="P:CTP biosynthetic process"/>
    <property type="evidence" value="ECO:0007669"/>
    <property type="project" value="InterPro"/>
</dbReference>
<evidence type="ECO:0000256" key="6">
    <source>
        <dbReference type="ARBA" id="ARBA00022679"/>
    </source>
</evidence>
<dbReference type="Proteomes" id="UP000526302">
    <property type="component" value="Unassembled WGS sequence"/>
</dbReference>
<dbReference type="InterPro" id="IPR036850">
    <property type="entry name" value="NDK-like_dom_sf"/>
</dbReference>
<evidence type="ECO:0000256" key="2">
    <source>
        <dbReference type="ARBA" id="ARBA00008142"/>
    </source>
</evidence>
<keyword evidence="7" id="KW-0479">Metal-binding</keyword>
<keyword evidence="12" id="KW-0546">Nucleotide metabolism</keyword>
<evidence type="ECO:0000256" key="1">
    <source>
        <dbReference type="ARBA" id="ARBA00001946"/>
    </source>
</evidence>
<feature type="domain" description="Nucleoside diphosphate kinase-like" evidence="15">
    <location>
        <begin position="2"/>
        <end position="152"/>
    </location>
</feature>
<keyword evidence="11" id="KW-0460">Magnesium</keyword>
<evidence type="ECO:0000259" key="15">
    <source>
        <dbReference type="SMART" id="SM00562"/>
    </source>
</evidence>
<proteinExistence type="inferred from homology"/>
<dbReference type="GO" id="GO:0004550">
    <property type="term" value="F:nucleoside diphosphate kinase activity"/>
    <property type="evidence" value="ECO:0007669"/>
    <property type="project" value="UniProtKB-EC"/>
</dbReference>
<evidence type="ECO:0000256" key="8">
    <source>
        <dbReference type="ARBA" id="ARBA00022741"/>
    </source>
</evidence>
<keyword evidence="9 16" id="KW-0418">Kinase</keyword>
<gene>
    <name evidence="16" type="primary">ndk</name>
    <name evidence="16" type="ORF">GX950_02040</name>
</gene>
<evidence type="ECO:0000313" key="16">
    <source>
        <dbReference type="EMBL" id="NMA44567.1"/>
    </source>
</evidence>
<evidence type="ECO:0000256" key="9">
    <source>
        <dbReference type="ARBA" id="ARBA00022777"/>
    </source>
</evidence>
<dbReference type="GO" id="GO:0005524">
    <property type="term" value="F:ATP binding"/>
    <property type="evidence" value="ECO:0007669"/>
    <property type="project" value="UniProtKB-KW"/>
</dbReference>
<dbReference type="FunFam" id="3.30.70.141:FF:000003">
    <property type="entry name" value="Nucleoside diphosphate kinase"/>
    <property type="match status" value="1"/>
</dbReference>
<dbReference type="GO" id="GO:0046872">
    <property type="term" value="F:metal ion binding"/>
    <property type="evidence" value="ECO:0007669"/>
    <property type="project" value="UniProtKB-KW"/>
</dbReference>
<evidence type="ECO:0000256" key="4">
    <source>
        <dbReference type="ARBA" id="ARBA00017632"/>
    </source>
</evidence>
<dbReference type="InterPro" id="IPR001564">
    <property type="entry name" value="Nucleoside_diP_kinase"/>
</dbReference>
<comment type="similarity">
    <text evidence="2 13 14">Belongs to the NDK family.</text>
</comment>
<evidence type="ECO:0000256" key="10">
    <source>
        <dbReference type="ARBA" id="ARBA00022840"/>
    </source>
</evidence>
<evidence type="ECO:0000256" key="3">
    <source>
        <dbReference type="ARBA" id="ARBA00012966"/>
    </source>
</evidence>
<evidence type="ECO:0000256" key="13">
    <source>
        <dbReference type="PROSITE-ProRule" id="PRU00706"/>
    </source>
</evidence>
<accession>A0A7K4BZB4</accession>
<dbReference type="GO" id="GO:0006228">
    <property type="term" value="P:UTP biosynthetic process"/>
    <property type="evidence" value="ECO:0007669"/>
    <property type="project" value="InterPro"/>
</dbReference>
<evidence type="ECO:0000256" key="11">
    <source>
        <dbReference type="ARBA" id="ARBA00022842"/>
    </source>
</evidence>
<protein>
    <recommendedName>
        <fullName evidence="4">Nucleoside diphosphate kinase</fullName>
        <ecNumber evidence="3">2.7.4.6</ecNumber>
    </recommendedName>
</protein>
<evidence type="ECO:0000256" key="14">
    <source>
        <dbReference type="RuleBase" id="RU004011"/>
    </source>
</evidence>
<dbReference type="Pfam" id="PF00334">
    <property type="entry name" value="NDK"/>
    <property type="match status" value="1"/>
</dbReference>
<dbReference type="NCBIfam" id="NF001908">
    <property type="entry name" value="PRK00668.1"/>
    <property type="match status" value="1"/>
</dbReference>
<keyword evidence="10" id="KW-0067">ATP-binding</keyword>
<comment type="caution">
    <text evidence="16">The sequence shown here is derived from an EMBL/GenBank/DDBJ whole genome shotgun (WGS) entry which is preliminary data.</text>
</comment>
<dbReference type="SMART" id="SM00562">
    <property type="entry name" value="NDK"/>
    <property type="match status" value="1"/>
</dbReference>
<dbReference type="SUPFAM" id="SSF54919">
    <property type="entry name" value="Nucleoside diphosphate kinase, NDK"/>
    <property type="match status" value="1"/>
</dbReference>
<keyword evidence="5" id="KW-0597">Phosphoprotein</keyword>
<dbReference type="InterPro" id="IPR034907">
    <property type="entry name" value="NDK-like_dom"/>
</dbReference>
<comment type="caution">
    <text evidence="13">Lacks conserved residue(s) required for the propagation of feature annotation.</text>
</comment>
<evidence type="ECO:0000256" key="12">
    <source>
        <dbReference type="ARBA" id="ARBA00023080"/>
    </source>
</evidence>
<dbReference type="EC" id="2.7.4.6" evidence="3"/>
<dbReference type="AlphaFoldDB" id="A0A7K4BZB4"/>
<evidence type="ECO:0000256" key="5">
    <source>
        <dbReference type="ARBA" id="ARBA00022553"/>
    </source>
</evidence>
<dbReference type="EMBL" id="JAAZKV010000018">
    <property type="protein sequence ID" value="NMA44567.1"/>
    <property type="molecule type" value="Genomic_DNA"/>
</dbReference>
<organism evidence="16 17">
    <name type="scientific">Candidatus Iainarchaeum sp</name>
    <dbReference type="NCBI Taxonomy" id="3101447"/>
    <lineage>
        <taxon>Archaea</taxon>
        <taxon>Candidatus Iainarchaeota</taxon>
        <taxon>Candidatus Iainarchaeia</taxon>
        <taxon>Candidatus Iainarchaeales</taxon>
        <taxon>Candidatus Iainarchaeaceae</taxon>
        <taxon>Candidatus Iainarchaeum</taxon>
    </lineage>
</organism>
<comment type="cofactor">
    <cofactor evidence="1">
        <name>Mg(2+)</name>
        <dbReference type="ChEBI" id="CHEBI:18420"/>
    </cofactor>
</comment>
<dbReference type="GO" id="GO:0006183">
    <property type="term" value="P:GTP biosynthetic process"/>
    <property type="evidence" value="ECO:0007669"/>
    <property type="project" value="InterPro"/>
</dbReference>
<dbReference type="PANTHER" id="PTHR11349">
    <property type="entry name" value="NUCLEOSIDE DIPHOSPHATE KINASE"/>
    <property type="match status" value="1"/>
</dbReference>
<evidence type="ECO:0000313" key="17">
    <source>
        <dbReference type="Proteomes" id="UP000526302"/>
    </source>
</evidence>
<keyword evidence="6 16" id="KW-0808">Transferase</keyword>
<dbReference type="PROSITE" id="PS51374">
    <property type="entry name" value="NDPK_LIKE"/>
    <property type="match status" value="1"/>
</dbReference>
<dbReference type="PRINTS" id="PR01243">
    <property type="entry name" value="NUCDPKINASE"/>
</dbReference>
<keyword evidence="8" id="KW-0547">Nucleotide-binding</keyword>
<dbReference type="CDD" id="cd04413">
    <property type="entry name" value="NDPk_I"/>
    <property type="match status" value="1"/>
</dbReference>
<reference evidence="16 17" key="1">
    <citation type="journal article" date="2020" name="Biotechnol. Biofuels">
        <title>New insights from the biogas microbiome by comprehensive genome-resolved metagenomics of nearly 1600 species originating from multiple anaerobic digesters.</title>
        <authorList>
            <person name="Campanaro S."/>
            <person name="Treu L."/>
            <person name="Rodriguez-R L.M."/>
            <person name="Kovalovszki A."/>
            <person name="Ziels R.M."/>
            <person name="Maus I."/>
            <person name="Zhu X."/>
            <person name="Kougias P.G."/>
            <person name="Basile A."/>
            <person name="Luo G."/>
            <person name="Schluter A."/>
            <person name="Konstantinidis K.T."/>
            <person name="Angelidaki I."/>
        </authorList>
    </citation>
    <scope>NUCLEOTIDE SEQUENCE [LARGE SCALE GENOMIC DNA]</scope>
    <source>
        <strain evidence="16">AS22ysBPME_79</strain>
    </source>
</reference>
<sequence length="183" mass="20577">MIEKTLLIVKPDGVQRGLTGEILKRFELVGLKIVGMKMMRVDDTLAAAHYDDVKERRGEKIFAEVIDLITMGPVVAVVLEGVDAVATVRKICGSTEPHIAMPGTIRGDFAHVSFAYSDKVDQAVRNVVHASGTRDEAKREIDLWFKPEEIQDYPSVHEIHTLHQKAKDIKKMRGYKPENQEEN</sequence>
<name>A0A7K4BZB4_9ARCH</name>